<dbReference type="RefSeq" id="WP_076395943.1">
    <property type="nucleotide sequence ID" value="NZ_FTOV01000016.1"/>
</dbReference>
<dbReference type="STRING" id="373672.SAMN05421785_11655"/>
<organism evidence="2 3">
    <name type="scientific">Chryseobacterium gambrini</name>
    <dbReference type="NCBI Taxonomy" id="373672"/>
    <lineage>
        <taxon>Bacteria</taxon>
        <taxon>Pseudomonadati</taxon>
        <taxon>Bacteroidota</taxon>
        <taxon>Flavobacteriia</taxon>
        <taxon>Flavobacteriales</taxon>
        <taxon>Weeksellaceae</taxon>
        <taxon>Chryseobacterium group</taxon>
        <taxon>Chryseobacterium</taxon>
    </lineage>
</organism>
<protein>
    <recommendedName>
        <fullName evidence="4">Carbohydrate binding domain-containing protein</fullName>
    </recommendedName>
</protein>
<evidence type="ECO:0008006" key="4">
    <source>
        <dbReference type="Google" id="ProtNLM"/>
    </source>
</evidence>
<dbReference type="InterPro" id="IPR008979">
    <property type="entry name" value="Galactose-bd-like_sf"/>
</dbReference>
<dbReference type="SUPFAM" id="SSF49785">
    <property type="entry name" value="Galactose-binding domain-like"/>
    <property type="match status" value="1"/>
</dbReference>
<sequence>MKKNILSIFILASLALSAQKNLISNGGFEMDAQSWNNESAITINPYTKHTGSKGGGITEYTAPQWKGIDQTFSIPKNTAAIEVSAWLKADGVEKGKRDWNKAVVIAEINGKGENIAALEGTTPWKEYKKVIPLNKDRSGRLMIALSECTGSFYFDDIKITPLTQEDLNKIQEEETKKYEVKVITDSTPLEIATLKNADFENGLESWRGTAETTSEEKVKGQKSLKLSSSNPVWFGIDQIADIPDGSKTLDISAFAKTKDLKPGKNDWNKGVMIVEFTKDGTAKTGEDQPIFFVSDAKDWQKFSKTLAVPAGSGKYRIMLALSEATGTIYVDDIQVKFNK</sequence>
<evidence type="ECO:0000256" key="1">
    <source>
        <dbReference type="SAM" id="SignalP"/>
    </source>
</evidence>
<dbReference type="OrthoDB" id="673539at2"/>
<feature type="signal peptide" evidence="1">
    <location>
        <begin position="1"/>
        <end position="18"/>
    </location>
</feature>
<name>A0A1N7QSX8_9FLAO</name>
<evidence type="ECO:0000313" key="3">
    <source>
        <dbReference type="Proteomes" id="UP000185781"/>
    </source>
</evidence>
<dbReference type="Gene3D" id="2.60.120.260">
    <property type="entry name" value="Galactose-binding domain-like"/>
    <property type="match status" value="2"/>
</dbReference>
<reference evidence="2 3" key="1">
    <citation type="submission" date="2017-01" db="EMBL/GenBank/DDBJ databases">
        <authorList>
            <person name="Mah S.A."/>
            <person name="Swanson W.J."/>
            <person name="Moy G.W."/>
            <person name="Vacquier V.D."/>
        </authorList>
    </citation>
    <scope>NUCLEOTIDE SEQUENCE [LARGE SCALE GENOMIC DNA]</scope>
    <source>
        <strain evidence="2 3">DSM 18014</strain>
    </source>
</reference>
<proteinExistence type="predicted"/>
<gene>
    <name evidence="2" type="ORF">SAMN05421785_11655</name>
</gene>
<accession>A0A1N7QSX8</accession>
<keyword evidence="1" id="KW-0732">Signal</keyword>
<evidence type="ECO:0000313" key="2">
    <source>
        <dbReference type="EMBL" id="SIT25587.1"/>
    </source>
</evidence>
<dbReference type="Proteomes" id="UP000185781">
    <property type="component" value="Unassembled WGS sequence"/>
</dbReference>
<dbReference type="AlphaFoldDB" id="A0A1N7QSX8"/>
<dbReference type="EMBL" id="FTOV01000016">
    <property type="protein sequence ID" value="SIT25587.1"/>
    <property type="molecule type" value="Genomic_DNA"/>
</dbReference>
<feature type="chain" id="PRO_5012139553" description="Carbohydrate binding domain-containing protein" evidence="1">
    <location>
        <begin position="19"/>
        <end position="339"/>
    </location>
</feature>